<protein>
    <submittedName>
        <fullName evidence="1">Uncharacterized protein</fullName>
    </submittedName>
</protein>
<name>A0A0E9WZ38_ANGAN</name>
<accession>A0A0E9WZ38</accession>
<dbReference type="EMBL" id="GBXM01012855">
    <property type="protein sequence ID" value="JAH95722.1"/>
    <property type="molecule type" value="Transcribed_RNA"/>
</dbReference>
<proteinExistence type="predicted"/>
<sequence>MNLDLSSQEKKKNTAFQVFKMNIKNYFKPQNKQTFAICQNHPRGPVCRFKAVTPALVAIVVLPWRSRSWWREWRWRA</sequence>
<dbReference type="AlphaFoldDB" id="A0A0E9WZ38"/>
<reference evidence="1" key="2">
    <citation type="journal article" date="2015" name="Fish Shellfish Immunol.">
        <title>Early steps in the European eel (Anguilla anguilla)-Vibrio vulnificus interaction in the gills: Role of the RtxA13 toxin.</title>
        <authorList>
            <person name="Callol A."/>
            <person name="Pajuelo D."/>
            <person name="Ebbesson L."/>
            <person name="Teles M."/>
            <person name="MacKenzie S."/>
            <person name="Amaro C."/>
        </authorList>
    </citation>
    <scope>NUCLEOTIDE SEQUENCE</scope>
</reference>
<reference evidence="1" key="1">
    <citation type="submission" date="2014-11" db="EMBL/GenBank/DDBJ databases">
        <authorList>
            <person name="Amaro Gonzalez C."/>
        </authorList>
    </citation>
    <scope>NUCLEOTIDE SEQUENCE</scope>
</reference>
<organism evidence="1">
    <name type="scientific">Anguilla anguilla</name>
    <name type="common">European freshwater eel</name>
    <name type="synonym">Muraena anguilla</name>
    <dbReference type="NCBI Taxonomy" id="7936"/>
    <lineage>
        <taxon>Eukaryota</taxon>
        <taxon>Metazoa</taxon>
        <taxon>Chordata</taxon>
        <taxon>Craniata</taxon>
        <taxon>Vertebrata</taxon>
        <taxon>Euteleostomi</taxon>
        <taxon>Actinopterygii</taxon>
        <taxon>Neopterygii</taxon>
        <taxon>Teleostei</taxon>
        <taxon>Anguilliformes</taxon>
        <taxon>Anguillidae</taxon>
        <taxon>Anguilla</taxon>
    </lineage>
</organism>
<evidence type="ECO:0000313" key="1">
    <source>
        <dbReference type="EMBL" id="JAH95722.1"/>
    </source>
</evidence>